<keyword evidence="8" id="KW-0256">Endoplasmic reticulum</keyword>
<feature type="region of interest" description="Disordered" evidence="13">
    <location>
        <begin position="240"/>
        <end position="267"/>
    </location>
</feature>
<dbReference type="CDD" id="cd04188">
    <property type="entry name" value="DPG_synthase"/>
    <property type="match status" value="1"/>
</dbReference>
<evidence type="ECO:0000256" key="5">
    <source>
        <dbReference type="ARBA" id="ARBA00022676"/>
    </source>
</evidence>
<keyword evidence="7" id="KW-0812">Transmembrane</keyword>
<evidence type="ECO:0000256" key="9">
    <source>
        <dbReference type="ARBA" id="ARBA00022968"/>
    </source>
</evidence>
<organism evidence="15 16">
    <name type="scientific">Actinomadura vinacea</name>
    <dbReference type="NCBI Taxonomy" id="115336"/>
    <lineage>
        <taxon>Bacteria</taxon>
        <taxon>Bacillati</taxon>
        <taxon>Actinomycetota</taxon>
        <taxon>Actinomycetes</taxon>
        <taxon>Streptosporangiales</taxon>
        <taxon>Thermomonosporaceae</taxon>
        <taxon>Actinomadura</taxon>
    </lineage>
</organism>
<comment type="catalytic activity">
    <reaction evidence="12">
        <text>a di-trans,poly-cis-dolichyl phosphate + UDP-alpha-D-glucose = a di-trans,poly-cis-dolichyl beta-D-glucosyl phosphate + UDP</text>
        <dbReference type="Rhea" id="RHEA:15401"/>
        <dbReference type="Rhea" id="RHEA-COMP:19498"/>
        <dbReference type="Rhea" id="RHEA-COMP:19502"/>
        <dbReference type="ChEBI" id="CHEBI:57525"/>
        <dbReference type="ChEBI" id="CHEBI:57683"/>
        <dbReference type="ChEBI" id="CHEBI:58223"/>
        <dbReference type="ChEBI" id="CHEBI:58885"/>
        <dbReference type="EC" id="2.4.1.117"/>
    </reaction>
    <physiologicalReaction direction="left-to-right" evidence="12">
        <dbReference type="Rhea" id="RHEA:15402"/>
    </physiologicalReaction>
</comment>
<keyword evidence="11" id="KW-0472">Membrane</keyword>
<dbReference type="Pfam" id="PF00535">
    <property type="entry name" value="Glycos_transf_2"/>
    <property type="match status" value="1"/>
</dbReference>
<evidence type="ECO:0000256" key="4">
    <source>
        <dbReference type="ARBA" id="ARBA00012583"/>
    </source>
</evidence>
<keyword evidence="9" id="KW-0735">Signal-anchor</keyword>
<evidence type="ECO:0000256" key="3">
    <source>
        <dbReference type="ARBA" id="ARBA00006739"/>
    </source>
</evidence>
<evidence type="ECO:0000256" key="7">
    <source>
        <dbReference type="ARBA" id="ARBA00022692"/>
    </source>
</evidence>
<evidence type="ECO:0000313" key="15">
    <source>
        <dbReference type="EMBL" id="GAA2411646.1"/>
    </source>
</evidence>
<evidence type="ECO:0000256" key="1">
    <source>
        <dbReference type="ARBA" id="ARBA00004389"/>
    </source>
</evidence>
<dbReference type="InterPro" id="IPR035518">
    <property type="entry name" value="DPG_synthase"/>
</dbReference>
<dbReference type="InterPro" id="IPR001173">
    <property type="entry name" value="Glyco_trans_2-like"/>
</dbReference>
<evidence type="ECO:0000256" key="10">
    <source>
        <dbReference type="ARBA" id="ARBA00022989"/>
    </source>
</evidence>
<evidence type="ECO:0000256" key="12">
    <source>
        <dbReference type="ARBA" id="ARBA00045097"/>
    </source>
</evidence>
<evidence type="ECO:0000256" key="8">
    <source>
        <dbReference type="ARBA" id="ARBA00022824"/>
    </source>
</evidence>
<proteinExistence type="inferred from homology"/>
<comment type="pathway">
    <text evidence="2">Protein modification; protein glycosylation.</text>
</comment>
<dbReference type="EC" id="2.4.1.117" evidence="4"/>
<evidence type="ECO:0000256" key="13">
    <source>
        <dbReference type="SAM" id="MobiDB-lite"/>
    </source>
</evidence>
<comment type="similarity">
    <text evidence="3">Belongs to the glycosyltransferase 2 family.</text>
</comment>
<dbReference type="RefSeq" id="WP_344588541.1">
    <property type="nucleotide sequence ID" value="NZ_BAAARW010000006.1"/>
</dbReference>
<reference evidence="16" key="1">
    <citation type="journal article" date="2019" name="Int. J. Syst. Evol. Microbiol.">
        <title>The Global Catalogue of Microorganisms (GCM) 10K type strain sequencing project: providing services to taxonomists for standard genome sequencing and annotation.</title>
        <authorList>
            <consortium name="The Broad Institute Genomics Platform"/>
            <consortium name="The Broad Institute Genome Sequencing Center for Infectious Disease"/>
            <person name="Wu L."/>
            <person name="Ma J."/>
        </authorList>
    </citation>
    <scope>NUCLEOTIDE SEQUENCE [LARGE SCALE GENOMIC DNA]</scope>
    <source>
        <strain evidence="16">JCM 3325</strain>
    </source>
</reference>
<keyword evidence="16" id="KW-1185">Reference proteome</keyword>
<keyword evidence="5" id="KW-0328">Glycosyltransferase</keyword>
<gene>
    <name evidence="15" type="ORF">GCM10010191_21210</name>
</gene>
<accession>A0ABP5VTV6</accession>
<evidence type="ECO:0000256" key="6">
    <source>
        <dbReference type="ARBA" id="ARBA00022679"/>
    </source>
</evidence>
<evidence type="ECO:0000256" key="2">
    <source>
        <dbReference type="ARBA" id="ARBA00004922"/>
    </source>
</evidence>
<sequence length="267" mass="28873">MSEPKPDLSVVIPAYNEELRLGSTLDAVGRYLRASAIRWELVVVDDGSTDGTAGLVRAAGRADRRIHLVRSSANRGKGHAVRTGVRASRGRQVLFSDADLATPIEELGRLRAVLGAGTDAAIGSRAHRASSIQVEQAAVRRLLGQAGNRLIRVLATPGIADTQCGFKLFDGAKARHAFGLATIDGWGFDVEILYLFARFGWTVEEVPVRWAHQPGSKLRPGAYPRVVRELLQLRREHGHRGSARAMTLAPPSTPLPAGSAVQMRRGR</sequence>
<evidence type="ECO:0000313" key="16">
    <source>
        <dbReference type="Proteomes" id="UP001501231"/>
    </source>
</evidence>
<evidence type="ECO:0000256" key="11">
    <source>
        <dbReference type="ARBA" id="ARBA00023136"/>
    </source>
</evidence>
<dbReference type="Proteomes" id="UP001501231">
    <property type="component" value="Unassembled WGS sequence"/>
</dbReference>
<dbReference type="SUPFAM" id="SSF53448">
    <property type="entry name" value="Nucleotide-diphospho-sugar transferases"/>
    <property type="match status" value="1"/>
</dbReference>
<evidence type="ECO:0000259" key="14">
    <source>
        <dbReference type="Pfam" id="PF00535"/>
    </source>
</evidence>
<keyword evidence="6" id="KW-0808">Transferase</keyword>
<feature type="domain" description="Glycosyltransferase 2-like" evidence="14">
    <location>
        <begin position="9"/>
        <end position="137"/>
    </location>
</feature>
<dbReference type="EMBL" id="BAAARW010000006">
    <property type="protein sequence ID" value="GAA2411646.1"/>
    <property type="molecule type" value="Genomic_DNA"/>
</dbReference>
<comment type="subcellular location">
    <subcellularLocation>
        <location evidence="1">Endoplasmic reticulum membrane</location>
        <topology evidence="1">Single-pass membrane protein</topology>
    </subcellularLocation>
</comment>
<comment type="caution">
    <text evidence="15">The sequence shown here is derived from an EMBL/GenBank/DDBJ whole genome shotgun (WGS) entry which is preliminary data.</text>
</comment>
<dbReference type="Gene3D" id="3.90.550.10">
    <property type="entry name" value="Spore Coat Polysaccharide Biosynthesis Protein SpsA, Chain A"/>
    <property type="match status" value="1"/>
</dbReference>
<dbReference type="InterPro" id="IPR029044">
    <property type="entry name" value="Nucleotide-diphossugar_trans"/>
</dbReference>
<name>A0ABP5VTV6_9ACTN</name>
<dbReference type="PANTHER" id="PTHR10859:SF91">
    <property type="entry name" value="DOLICHYL-PHOSPHATE BETA-GLUCOSYLTRANSFERASE"/>
    <property type="match status" value="1"/>
</dbReference>
<dbReference type="PANTHER" id="PTHR10859">
    <property type="entry name" value="GLYCOSYL TRANSFERASE"/>
    <property type="match status" value="1"/>
</dbReference>
<protein>
    <recommendedName>
        <fullName evidence="4">dolichyl-phosphate beta-glucosyltransferase</fullName>
        <ecNumber evidence="4">2.4.1.117</ecNumber>
    </recommendedName>
</protein>
<keyword evidence="10" id="KW-1133">Transmembrane helix</keyword>